<evidence type="ECO:0000313" key="4">
    <source>
        <dbReference type="Proteomes" id="UP000242470"/>
    </source>
</evidence>
<reference evidence="2" key="2">
    <citation type="submission" date="2023-07" db="EMBL/GenBank/DDBJ databases">
        <title>Evaluation of the beneficial properties of pineapple isolates.</title>
        <authorList>
            <person name="Adefiranye O."/>
        </authorList>
    </citation>
    <scope>NUCLEOTIDE SEQUENCE</scope>
    <source>
        <strain evidence="2">PAPLE_T1</strain>
    </source>
</reference>
<comment type="caution">
    <text evidence="3">The sequence shown here is derived from an EMBL/GenBank/DDBJ whole genome shotgun (WGS) entry which is preliminary data.</text>
</comment>
<dbReference type="EC" id="2.3.1.-" evidence="2"/>
<organism evidence="3 4">
    <name type="scientific">Staphylococcus auricularis</name>
    <dbReference type="NCBI Taxonomy" id="29379"/>
    <lineage>
        <taxon>Bacteria</taxon>
        <taxon>Bacillati</taxon>
        <taxon>Bacillota</taxon>
        <taxon>Bacilli</taxon>
        <taxon>Bacillales</taxon>
        <taxon>Staphylococcaceae</taxon>
        <taxon>Staphylococcus</taxon>
    </lineage>
</organism>
<dbReference type="InterPro" id="IPR000182">
    <property type="entry name" value="GNAT_dom"/>
</dbReference>
<protein>
    <submittedName>
        <fullName evidence="3">GNAT family N-acetyltransferase</fullName>
        <ecNumber evidence="2">2.3.1.-</ecNumber>
    </submittedName>
</protein>
<accession>A0AAP8TTL5</accession>
<name>A0AAP8TTL5_9STAP</name>
<dbReference type="RefSeq" id="WP_059106286.1">
    <property type="nucleotide sequence ID" value="NZ_AP024589.1"/>
</dbReference>
<feature type="domain" description="N-acetyltransferase" evidence="1">
    <location>
        <begin position="1"/>
        <end position="165"/>
    </location>
</feature>
<dbReference type="PANTHER" id="PTHR39173">
    <property type="entry name" value="ACETYLTRANSFERASE"/>
    <property type="match status" value="1"/>
</dbReference>
<evidence type="ECO:0000259" key="1">
    <source>
        <dbReference type="PROSITE" id="PS51186"/>
    </source>
</evidence>
<dbReference type="Gene3D" id="3.40.630.30">
    <property type="match status" value="1"/>
</dbReference>
<dbReference type="PROSITE" id="PS51186">
    <property type="entry name" value="GNAT"/>
    <property type="match status" value="1"/>
</dbReference>
<dbReference type="EMBL" id="PPQW01000016">
    <property type="protein sequence ID" value="PNZ68389.1"/>
    <property type="molecule type" value="Genomic_DNA"/>
</dbReference>
<keyword evidence="2" id="KW-0808">Transferase</keyword>
<dbReference type="SUPFAM" id="SSF55729">
    <property type="entry name" value="Acyl-CoA N-acyltransferases (Nat)"/>
    <property type="match status" value="1"/>
</dbReference>
<dbReference type="InterPro" id="IPR016181">
    <property type="entry name" value="Acyl_CoA_acyltransferase"/>
</dbReference>
<dbReference type="Proteomes" id="UP000242470">
    <property type="component" value="Unassembled WGS sequence"/>
</dbReference>
<dbReference type="GO" id="GO:0016747">
    <property type="term" value="F:acyltransferase activity, transferring groups other than amino-acyl groups"/>
    <property type="evidence" value="ECO:0007669"/>
    <property type="project" value="InterPro"/>
</dbReference>
<dbReference type="EMBL" id="JAUHQC010000009">
    <property type="protein sequence ID" value="MDN4533002.1"/>
    <property type="molecule type" value="Genomic_DNA"/>
</dbReference>
<dbReference type="Proteomes" id="UP001171687">
    <property type="component" value="Unassembled WGS sequence"/>
</dbReference>
<keyword evidence="2" id="KW-0012">Acyltransferase</keyword>
<evidence type="ECO:0000313" key="2">
    <source>
        <dbReference type="EMBL" id="MDN4533002.1"/>
    </source>
</evidence>
<dbReference type="PANTHER" id="PTHR39173:SF1">
    <property type="entry name" value="ACETYLTRANSFERASE"/>
    <property type="match status" value="1"/>
</dbReference>
<dbReference type="AlphaFoldDB" id="A0AAP8TTL5"/>
<evidence type="ECO:0000313" key="3">
    <source>
        <dbReference type="EMBL" id="PNZ68389.1"/>
    </source>
</evidence>
<dbReference type="CDD" id="cd04301">
    <property type="entry name" value="NAT_SF"/>
    <property type="match status" value="1"/>
</dbReference>
<dbReference type="Pfam" id="PF00583">
    <property type="entry name" value="Acetyltransf_1"/>
    <property type="match status" value="1"/>
</dbReference>
<gene>
    <name evidence="3" type="ORF">CD158_03520</name>
    <name evidence="2" type="ORF">QYH67_05340</name>
</gene>
<dbReference type="GeneID" id="64983082"/>
<proteinExistence type="predicted"/>
<reference evidence="3 4" key="1">
    <citation type="submission" date="2017-08" db="EMBL/GenBank/DDBJ databases">
        <title>Draft genome sequences of 64 type strains of genus Staph aureus.</title>
        <authorList>
            <person name="Cole K."/>
            <person name="Golubchik T."/>
            <person name="Russell J."/>
            <person name="Foster D."/>
            <person name="Llewelyn M."/>
            <person name="Wilson D."/>
            <person name="Crook D."/>
            <person name="Paul J."/>
        </authorList>
    </citation>
    <scope>NUCLEOTIDE SEQUENCE [LARGE SCALE GENOMIC DNA]</scope>
    <source>
        <strain evidence="3 4">NCTC 12101</strain>
    </source>
</reference>
<sequence>MEIRELTYSDVEQYFIYIKEWRKYDEKIIPQSSNIEHKNFYDYVDFLYNEKFNSEWVENVTLFCFENNEILGAINIRYHLNKDLLNVGGHIGYGVKKTKRGMGVATKLLSKGLEILKLRGCNYALLTCDSTNISSQKVINEFNHQKLSNFTNPDGCITFRYKILL</sequence>